<sequence>MSGEILFLCHRIPFPPDRGDKIRSHHILKQLARLAPVHVVCFADDDADMAEEVELATLCRSYRLIRRTKPLVWAGLEALKRGEPISLTAFYDPLLAAYINELVAGGRIGTIYVFSGQMGQYVPDGFQGRVIMDFVDVDSAKFQAYGAQRKGVMGWVHRREARLLQQEEAQLAASSDLSLLVSHKEAELFTHRLPADVVADVRVLGNGIDSEYFDPGLVEREPQMMEQGGPRIVFTGQMDYPPNIAAVERVAHRILPLVRQQCPDATFHVVGRSPTEAVKALDKLDGVYIWGRVADVRPWLKAADIALVPLEIARGVQNKVLEAMSMELPVVLTTAAATGINALAGMHFLVADTDEALAEQVVAMAADPQQGKRIGEDARRLVVEKQSWQSALLPLVEMLGHVPRLQLVDTMHDAA</sequence>
<protein>
    <submittedName>
        <fullName evidence="1">TIGR03087 family PEP-CTERM/XrtA system glycosyltransferase</fullName>
    </submittedName>
</protein>
<evidence type="ECO:0000313" key="2">
    <source>
        <dbReference type="Proteomes" id="UP000282837"/>
    </source>
</evidence>
<reference evidence="1 2" key="1">
    <citation type="submission" date="2019-01" db="EMBL/GenBank/DDBJ databases">
        <authorList>
            <person name="Chen W.-M."/>
        </authorList>
    </citation>
    <scope>NUCLEOTIDE SEQUENCE [LARGE SCALE GENOMIC DNA]</scope>
    <source>
        <strain evidence="1 2">FSY-9</strain>
    </source>
</reference>
<dbReference type="GO" id="GO:0016757">
    <property type="term" value="F:glycosyltransferase activity"/>
    <property type="evidence" value="ECO:0007669"/>
    <property type="project" value="TreeGrafter"/>
</dbReference>
<dbReference type="PANTHER" id="PTHR12526">
    <property type="entry name" value="GLYCOSYLTRANSFERASE"/>
    <property type="match status" value="1"/>
</dbReference>
<keyword evidence="1" id="KW-0808">Transferase</keyword>
<dbReference type="AlphaFoldDB" id="A0A437N121"/>
<keyword evidence="2" id="KW-1185">Reference proteome</keyword>
<dbReference type="Pfam" id="PF13692">
    <property type="entry name" value="Glyco_trans_1_4"/>
    <property type="match status" value="1"/>
</dbReference>
<dbReference type="RefSeq" id="WP_127710969.1">
    <property type="nucleotide sequence ID" value="NZ_SACO01000013.1"/>
</dbReference>
<dbReference type="CDD" id="cd03801">
    <property type="entry name" value="GT4_PimA-like"/>
    <property type="match status" value="1"/>
</dbReference>
<dbReference type="OrthoDB" id="9807209at2"/>
<dbReference type="Gene3D" id="3.40.50.2000">
    <property type="entry name" value="Glycogen Phosphorylase B"/>
    <property type="match status" value="2"/>
</dbReference>
<dbReference type="InterPro" id="IPR017521">
    <property type="entry name" value="Sugar_tfrase_PEP-CTERM_Stp1"/>
</dbReference>
<gene>
    <name evidence="1" type="ORF">EOE18_14960</name>
</gene>
<dbReference type="Proteomes" id="UP000282837">
    <property type="component" value="Unassembled WGS sequence"/>
</dbReference>
<dbReference type="NCBIfam" id="TIGR03087">
    <property type="entry name" value="stp1"/>
    <property type="match status" value="1"/>
</dbReference>
<name>A0A437N121_9SPHN</name>
<organism evidence="1 2">
    <name type="scientific">Novosphingobium umbonatum</name>
    <dbReference type="NCBI Taxonomy" id="1908524"/>
    <lineage>
        <taxon>Bacteria</taxon>
        <taxon>Pseudomonadati</taxon>
        <taxon>Pseudomonadota</taxon>
        <taxon>Alphaproteobacteria</taxon>
        <taxon>Sphingomonadales</taxon>
        <taxon>Sphingomonadaceae</taxon>
        <taxon>Novosphingobium</taxon>
    </lineage>
</organism>
<dbReference type="PANTHER" id="PTHR12526:SF600">
    <property type="entry name" value="GLYCOSYL TRANSFERASE GROUP 1"/>
    <property type="match status" value="1"/>
</dbReference>
<dbReference type="EMBL" id="SACO01000013">
    <property type="protein sequence ID" value="RVU03618.1"/>
    <property type="molecule type" value="Genomic_DNA"/>
</dbReference>
<accession>A0A437N121</accession>
<dbReference type="SUPFAM" id="SSF53756">
    <property type="entry name" value="UDP-Glycosyltransferase/glycogen phosphorylase"/>
    <property type="match status" value="1"/>
</dbReference>
<evidence type="ECO:0000313" key="1">
    <source>
        <dbReference type="EMBL" id="RVU03618.1"/>
    </source>
</evidence>
<comment type="caution">
    <text evidence="1">The sequence shown here is derived from an EMBL/GenBank/DDBJ whole genome shotgun (WGS) entry which is preliminary data.</text>
</comment>
<proteinExistence type="predicted"/>